<keyword evidence="1" id="KW-0560">Oxidoreductase</keyword>
<dbReference type="AlphaFoldDB" id="A0A482WH90"/>
<keyword evidence="1" id="KW-0575">Peroxidase</keyword>
<comment type="caution">
    <text evidence="2">The sequence shown here is derived from an EMBL/GenBank/DDBJ whole genome shotgun (WGS) entry which is preliminary data.</text>
</comment>
<dbReference type="EMBL" id="QKKF02036163">
    <property type="protein sequence ID" value="RZF32642.1"/>
    <property type="molecule type" value="Genomic_DNA"/>
</dbReference>
<proteinExistence type="predicted"/>
<dbReference type="InterPro" id="IPR010255">
    <property type="entry name" value="Haem_peroxidase_sf"/>
</dbReference>
<gene>
    <name evidence="2" type="ORF">LSTR_LSTR015691</name>
</gene>
<dbReference type="SUPFAM" id="SSF48113">
    <property type="entry name" value="Heme-dependent peroxidases"/>
    <property type="match status" value="1"/>
</dbReference>
<reference evidence="2 3" key="1">
    <citation type="journal article" date="2017" name="Gigascience">
        <title>Genome sequence of the small brown planthopper, Laodelphax striatellus.</title>
        <authorList>
            <person name="Zhu J."/>
            <person name="Jiang F."/>
            <person name="Wang X."/>
            <person name="Yang P."/>
            <person name="Bao Y."/>
            <person name="Zhao W."/>
            <person name="Wang W."/>
            <person name="Lu H."/>
            <person name="Wang Q."/>
            <person name="Cui N."/>
            <person name="Li J."/>
            <person name="Chen X."/>
            <person name="Luo L."/>
            <person name="Yu J."/>
            <person name="Kang L."/>
            <person name="Cui F."/>
        </authorList>
    </citation>
    <scope>NUCLEOTIDE SEQUENCE [LARGE SCALE GENOMIC DNA]</scope>
    <source>
        <strain evidence="2">Lst14</strain>
    </source>
</reference>
<dbReference type="Gene3D" id="1.10.640.10">
    <property type="entry name" value="Haem peroxidase domain superfamily, animal type"/>
    <property type="match status" value="2"/>
</dbReference>
<dbReference type="OrthoDB" id="823504at2759"/>
<dbReference type="GO" id="GO:0005615">
    <property type="term" value="C:extracellular space"/>
    <property type="evidence" value="ECO:0007669"/>
    <property type="project" value="TreeGrafter"/>
</dbReference>
<dbReference type="Proteomes" id="UP000291343">
    <property type="component" value="Unassembled WGS sequence"/>
</dbReference>
<name>A0A482WH90_LAOST</name>
<dbReference type="GO" id="GO:0006979">
    <property type="term" value="P:response to oxidative stress"/>
    <property type="evidence" value="ECO:0007669"/>
    <property type="project" value="InterPro"/>
</dbReference>
<dbReference type="GO" id="GO:0004601">
    <property type="term" value="F:peroxidase activity"/>
    <property type="evidence" value="ECO:0007669"/>
    <property type="project" value="UniProtKB-KW"/>
</dbReference>
<protein>
    <recommendedName>
        <fullName evidence="4">Peroxidase</fullName>
    </recommendedName>
</protein>
<dbReference type="InterPro" id="IPR019791">
    <property type="entry name" value="Haem_peroxidase_animal"/>
</dbReference>
<dbReference type="InParanoid" id="A0A482WH90"/>
<evidence type="ECO:0008006" key="4">
    <source>
        <dbReference type="Google" id="ProtNLM"/>
    </source>
</evidence>
<dbReference type="SMR" id="A0A482WH90"/>
<evidence type="ECO:0000256" key="1">
    <source>
        <dbReference type="ARBA" id="ARBA00022559"/>
    </source>
</evidence>
<organism evidence="2 3">
    <name type="scientific">Laodelphax striatellus</name>
    <name type="common">Small brown planthopper</name>
    <name type="synonym">Delphax striatella</name>
    <dbReference type="NCBI Taxonomy" id="195883"/>
    <lineage>
        <taxon>Eukaryota</taxon>
        <taxon>Metazoa</taxon>
        <taxon>Ecdysozoa</taxon>
        <taxon>Arthropoda</taxon>
        <taxon>Hexapoda</taxon>
        <taxon>Insecta</taxon>
        <taxon>Pterygota</taxon>
        <taxon>Neoptera</taxon>
        <taxon>Paraneoptera</taxon>
        <taxon>Hemiptera</taxon>
        <taxon>Auchenorrhyncha</taxon>
        <taxon>Fulgoroidea</taxon>
        <taxon>Delphacidae</taxon>
        <taxon>Criomorphinae</taxon>
        <taxon>Laodelphax</taxon>
    </lineage>
</organism>
<keyword evidence="3" id="KW-1185">Reference proteome</keyword>
<dbReference type="PANTHER" id="PTHR11475">
    <property type="entry name" value="OXIDASE/PEROXIDASE"/>
    <property type="match status" value="1"/>
</dbReference>
<dbReference type="STRING" id="195883.A0A482WH90"/>
<dbReference type="Pfam" id="PF03098">
    <property type="entry name" value="An_peroxidase"/>
    <property type="match status" value="2"/>
</dbReference>
<sequence>MLLRCPPLGDLPLGKAFFSPWRIVEEGGTDPLMRGLFMTAAKRKLPHENLNNQLTEQLFTVAHAVALDLAAMNIQRSRNIDIWVGGILEDQIDGARVGPTFRCLLIEQFRRIRDGDRFWYENPSTFKPEQLTQIKQSSFARVLCDSGDNITEITENVFLLQKHSSIQIETMQ</sequence>
<dbReference type="InterPro" id="IPR037120">
    <property type="entry name" value="Haem_peroxidase_sf_animal"/>
</dbReference>
<dbReference type="PANTHER" id="PTHR11475:SF58">
    <property type="entry name" value="PEROXIDASIN"/>
    <property type="match status" value="1"/>
</dbReference>
<evidence type="ECO:0000313" key="3">
    <source>
        <dbReference type="Proteomes" id="UP000291343"/>
    </source>
</evidence>
<dbReference type="GO" id="GO:0020037">
    <property type="term" value="F:heme binding"/>
    <property type="evidence" value="ECO:0007669"/>
    <property type="project" value="InterPro"/>
</dbReference>
<dbReference type="PROSITE" id="PS50292">
    <property type="entry name" value="PEROXIDASE_3"/>
    <property type="match status" value="1"/>
</dbReference>
<evidence type="ECO:0000313" key="2">
    <source>
        <dbReference type="EMBL" id="RZF32642.1"/>
    </source>
</evidence>
<accession>A0A482WH90</accession>